<feature type="domain" description="Cysteine-rich" evidence="1">
    <location>
        <begin position="7"/>
        <end position="87"/>
    </location>
</feature>
<accession>A0A840AEE8</accession>
<dbReference type="InterPro" id="IPR004017">
    <property type="entry name" value="Cys_rich_dom"/>
</dbReference>
<dbReference type="EMBL" id="JACIDJ010000003">
    <property type="protein sequence ID" value="MBB3898926.1"/>
    <property type="molecule type" value="Genomic_DNA"/>
</dbReference>
<dbReference type="GO" id="GO:0016491">
    <property type="term" value="F:oxidoreductase activity"/>
    <property type="evidence" value="ECO:0007669"/>
    <property type="project" value="UniProtKB-ARBA"/>
</dbReference>
<sequence length="278" mass="30675">MAVTENLFWYGCNMTRHGEIIRLSQRLLEAVGVGAAPVGGPGACCGSPKESTPRIAEGMADRTMDKFSASGANRVITWCPSCHMNLDDFMGQSKAQDFDSRHLCEALWERREALAPLLTHPVKTRFLVDRHVGFHNQVPVNDIIPGLLSMIPGAEHVDHPLRGASYMCFGLANVPGALPDHLRATLDAVRDSGADTLVTIFHSCHREMVGLERDHGVRVLNWVHLLAEGMGWDYADDYKTWRNAEDKLAAIGPDRVAEAGEVAVRKLVLPELERPRPL</sequence>
<gene>
    <name evidence="2" type="ORF">GGQ83_002369</name>
</gene>
<evidence type="ECO:0000313" key="2">
    <source>
        <dbReference type="EMBL" id="MBB3898926.1"/>
    </source>
</evidence>
<name>A0A840AEE8_9PROT</name>
<comment type="caution">
    <text evidence="2">The sequence shown here is derived from an EMBL/GenBank/DDBJ whole genome shotgun (WGS) entry which is preliminary data.</text>
</comment>
<dbReference type="AlphaFoldDB" id="A0A840AEE8"/>
<evidence type="ECO:0000259" key="1">
    <source>
        <dbReference type="Pfam" id="PF02754"/>
    </source>
</evidence>
<dbReference type="Pfam" id="PF02754">
    <property type="entry name" value="CCG"/>
    <property type="match status" value="1"/>
</dbReference>
<proteinExistence type="predicted"/>
<reference evidence="2 3" key="1">
    <citation type="submission" date="2020-08" db="EMBL/GenBank/DDBJ databases">
        <title>Genomic Encyclopedia of Type Strains, Phase IV (KMG-IV): sequencing the most valuable type-strain genomes for metagenomic binning, comparative biology and taxonomic classification.</title>
        <authorList>
            <person name="Goeker M."/>
        </authorList>
    </citation>
    <scope>NUCLEOTIDE SEQUENCE [LARGE SCALE GENOMIC DNA]</scope>
    <source>
        <strain evidence="2 3">DSM 19979</strain>
    </source>
</reference>
<dbReference type="RefSeq" id="WP_184384182.1">
    <property type="nucleotide sequence ID" value="NZ_JACIDJ010000003.1"/>
</dbReference>
<organism evidence="2 3">
    <name type="scientific">Roseococcus suduntuyensis</name>
    <dbReference type="NCBI Taxonomy" id="455361"/>
    <lineage>
        <taxon>Bacteria</taxon>
        <taxon>Pseudomonadati</taxon>
        <taxon>Pseudomonadota</taxon>
        <taxon>Alphaproteobacteria</taxon>
        <taxon>Acetobacterales</taxon>
        <taxon>Roseomonadaceae</taxon>
        <taxon>Roseococcus</taxon>
    </lineage>
</organism>
<evidence type="ECO:0000313" key="3">
    <source>
        <dbReference type="Proteomes" id="UP000553193"/>
    </source>
</evidence>
<keyword evidence="3" id="KW-1185">Reference proteome</keyword>
<protein>
    <recommendedName>
        <fullName evidence="1">Cysteine-rich domain-containing protein</fullName>
    </recommendedName>
</protein>
<dbReference type="Proteomes" id="UP000553193">
    <property type="component" value="Unassembled WGS sequence"/>
</dbReference>